<dbReference type="Gene3D" id="3.40.630.30">
    <property type="match status" value="1"/>
</dbReference>
<protein>
    <submittedName>
        <fullName evidence="2">Putative acetyltransferase</fullName>
        <ecNumber evidence="2">2.3.1.-</ecNumber>
    </submittedName>
</protein>
<dbReference type="AlphaFoldDB" id="A0A841GAP1"/>
<name>A0A841GAP1_9GAMM</name>
<evidence type="ECO:0000313" key="3">
    <source>
        <dbReference type="Proteomes" id="UP000585721"/>
    </source>
</evidence>
<keyword evidence="3" id="KW-1185">Reference proteome</keyword>
<sequence length="166" mass="18084">MIIRKETPADFDAISEVSIAAFKDHPFSFHTEQFIINALRNAGALTLSLVAELDGRVVGHAAFSPVTMSDGTTGWYGLGPISVLPDYQQQGIGKALLNEGLSQLKALGGQGCALVGEPAYYQRFGFKNYPELVHEGIPQEYFMILPFSEKIPQGFIAFHEGFKATS</sequence>
<dbReference type="Proteomes" id="UP000585721">
    <property type="component" value="Unassembled WGS sequence"/>
</dbReference>
<keyword evidence="2" id="KW-0808">Transferase</keyword>
<dbReference type="SUPFAM" id="SSF55729">
    <property type="entry name" value="Acyl-CoA N-acyltransferases (Nat)"/>
    <property type="match status" value="1"/>
</dbReference>
<dbReference type="InterPro" id="IPR000182">
    <property type="entry name" value="GNAT_dom"/>
</dbReference>
<dbReference type="PANTHER" id="PTHR43617:SF2">
    <property type="entry name" value="UPF0039 PROTEIN SLL0451"/>
    <property type="match status" value="1"/>
</dbReference>
<evidence type="ECO:0000259" key="1">
    <source>
        <dbReference type="PROSITE" id="PS51186"/>
    </source>
</evidence>
<keyword evidence="2" id="KW-0012">Acyltransferase</keyword>
<accession>A0A841GAP1</accession>
<dbReference type="Pfam" id="PF13508">
    <property type="entry name" value="Acetyltransf_7"/>
    <property type="match status" value="1"/>
</dbReference>
<proteinExistence type="predicted"/>
<organism evidence="2 3">
    <name type="scientific">Tolumonas osonensis</name>
    <dbReference type="NCBI Taxonomy" id="675874"/>
    <lineage>
        <taxon>Bacteria</taxon>
        <taxon>Pseudomonadati</taxon>
        <taxon>Pseudomonadota</taxon>
        <taxon>Gammaproteobacteria</taxon>
        <taxon>Aeromonadales</taxon>
        <taxon>Aeromonadaceae</taxon>
        <taxon>Tolumonas</taxon>
    </lineage>
</organism>
<dbReference type="InterPro" id="IPR016181">
    <property type="entry name" value="Acyl_CoA_acyltransferase"/>
</dbReference>
<gene>
    <name evidence="2" type="ORF">HNR75_002058</name>
</gene>
<comment type="caution">
    <text evidence="2">The sequence shown here is derived from an EMBL/GenBank/DDBJ whole genome shotgun (WGS) entry which is preliminary data.</text>
</comment>
<dbReference type="PANTHER" id="PTHR43617">
    <property type="entry name" value="L-AMINO ACID N-ACETYLTRANSFERASE"/>
    <property type="match status" value="1"/>
</dbReference>
<evidence type="ECO:0000313" key="2">
    <source>
        <dbReference type="EMBL" id="MBB6056128.1"/>
    </source>
</evidence>
<dbReference type="EC" id="2.3.1.-" evidence="2"/>
<dbReference type="RefSeq" id="WP_188026858.1">
    <property type="nucleotide sequence ID" value="NZ_JACHGR010000006.1"/>
</dbReference>
<dbReference type="GO" id="GO:0016747">
    <property type="term" value="F:acyltransferase activity, transferring groups other than amino-acyl groups"/>
    <property type="evidence" value="ECO:0007669"/>
    <property type="project" value="InterPro"/>
</dbReference>
<dbReference type="InterPro" id="IPR050276">
    <property type="entry name" value="MshD_Acetyltransferase"/>
</dbReference>
<reference evidence="2 3" key="1">
    <citation type="submission" date="2020-08" db="EMBL/GenBank/DDBJ databases">
        <title>Genomic Encyclopedia of Type Strains, Phase IV (KMG-IV): sequencing the most valuable type-strain genomes for metagenomic binning, comparative biology and taxonomic classification.</title>
        <authorList>
            <person name="Goeker M."/>
        </authorList>
    </citation>
    <scope>NUCLEOTIDE SEQUENCE [LARGE SCALE GENOMIC DNA]</scope>
    <source>
        <strain evidence="2 3">DSM 22975</strain>
    </source>
</reference>
<dbReference type="CDD" id="cd04301">
    <property type="entry name" value="NAT_SF"/>
    <property type="match status" value="1"/>
</dbReference>
<dbReference type="EMBL" id="JACHGR010000006">
    <property type="protein sequence ID" value="MBB6056128.1"/>
    <property type="molecule type" value="Genomic_DNA"/>
</dbReference>
<feature type="domain" description="N-acetyltransferase" evidence="1">
    <location>
        <begin position="1"/>
        <end position="148"/>
    </location>
</feature>
<dbReference type="PROSITE" id="PS51186">
    <property type="entry name" value="GNAT"/>
    <property type="match status" value="1"/>
</dbReference>